<dbReference type="VEuPathDB" id="TriTrypDB:ADEAN_000868900"/>
<evidence type="ECO:0000256" key="1">
    <source>
        <dbReference type="SAM" id="MobiDB-lite"/>
    </source>
</evidence>
<dbReference type="Pfam" id="PF03909">
    <property type="entry name" value="BSD"/>
    <property type="match status" value="1"/>
</dbReference>
<organism evidence="3 4">
    <name type="scientific">Angomonas deanei</name>
    <dbReference type="NCBI Taxonomy" id="59799"/>
    <lineage>
        <taxon>Eukaryota</taxon>
        <taxon>Discoba</taxon>
        <taxon>Euglenozoa</taxon>
        <taxon>Kinetoplastea</taxon>
        <taxon>Metakinetoplastina</taxon>
        <taxon>Trypanosomatida</taxon>
        <taxon>Trypanosomatidae</taxon>
        <taxon>Strigomonadinae</taxon>
        <taxon>Angomonas</taxon>
    </lineage>
</organism>
<name>A0A7G2CMU5_9TRYP</name>
<dbReference type="OrthoDB" id="47923at2759"/>
<accession>A0A7G2CMU5</accession>
<feature type="compositionally biased region" description="Polar residues" evidence="1">
    <location>
        <begin position="444"/>
        <end position="454"/>
    </location>
</feature>
<dbReference type="SMART" id="SM00751">
    <property type="entry name" value="BSD"/>
    <property type="match status" value="1"/>
</dbReference>
<evidence type="ECO:0000313" key="3">
    <source>
        <dbReference type="EMBL" id="CAD2221158.1"/>
    </source>
</evidence>
<feature type="domain" description="BSD" evidence="2">
    <location>
        <begin position="292"/>
        <end position="327"/>
    </location>
</feature>
<dbReference type="InterPro" id="IPR005607">
    <property type="entry name" value="BSD_dom"/>
</dbReference>
<proteinExistence type="predicted"/>
<dbReference type="AlphaFoldDB" id="A0A7G2CMU5"/>
<sequence length="536" mass="59505">MTTVEFLSNPTPDESVYMWRATGVDQLTRENKLSSLPFWAPNNITKKHQFRLTMLKGLTPNKDAENDSYAILLDLIPPPPSPDHQGGDTLYPGGCSVKLTVINSVDPAKSVVEESAEFLSASRLQISFPDIISKHTAKNPAFATDNLSTLTVQVHIHTGVNVAAAQVSKTVSSLWGTLTSTVSQLIEKTSEAYQETRRELEQELAKKQAPAVPSSGPLPWDVVPPKWAEKAEQWRTLVSSNIVEDDGTFLYGPERGWTPDENSMMLSVGLNPHSLSDLFDKFDYDRDIHEGLVENKVLAHQRYLIVPSKISDQKFWENYFWKVACLGECTSEPQVKTLLTVLNGPPHQKPRELQAGKVSEESILSLAQDAQEAADLLLEYLNEQFKHEDTFLVEAAVSTCEEHVRMLEPIFCRKDVSESTQLLVGAVLRRLRERLQKYNEFQRSNPSLVSSPNREASVEPVVESHDHTPAVAKKKEEAETPVAAVASVESTPAPQAPVSTPPKETPKASSVTTDGDRSTSKAAIEFPKMPWEEDDI</sequence>
<feature type="compositionally biased region" description="Basic and acidic residues" evidence="1">
    <location>
        <begin position="462"/>
        <end position="478"/>
    </location>
</feature>
<evidence type="ECO:0000259" key="2">
    <source>
        <dbReference type="PROSITE" id="PS50858"/>
    </source>
</evidence>
<reference evidence="3 4" key="1">
    <citation type="submission" date="2020-08" db="EMBL/GenBank/DDBJ databases">
        <authorList>
            <person name="Newling K."/>
            <person name="Davey J."/>
            <person name="Forrester S."/>
        </authorList>
    </citation>
    <scope>NUCLEOTIDE SEQUENCE [LARGE SCALE GENOMIC DNA]</scope>
    <source>
        <strain evidence="4">Crithidia deanei Carvalho (ATCC PRA-265)</strain>
    </source>
</reference>
<dbReference type="EMBL" id="LR877164">
    <property type="protein sequence ID" value="CAD2221158.1"/>
    <property type="molecule type" value="Genomic_DNA"/>
</dbReference>
<evidence type="ECO:0000313" key="4">
    <source>
        <dbReference type="Proteomes" id="UP000515908"/>
    </source>
</evidence>
<dbReference type="SUPFAM" id="SSF140383">
    <property type="entry name" value="BSD domain-like"/>
    <property type="match status" value="1"/>
</dbReference>
<dbReference type="Gene3D" id="1.10.3970.10">
    <property type="entry name" value="BSD domain"/>
    <property type="match status" value="1"/>
</dbReference>
<dbReference type="Proteomes" id="UP000515908">
    <property type="component" value="Chromosome 20"/>
</dbReference>
<keyword evidence="4" id="KW-1185">Reference proteome</keyword>
<dbReference type="InterPro" id="IPR035925">
    <property type="entry name" value="BSD_dom_sf"/>
</dbReference>
<protein>
    <recommendedName>
        <fullName evidence="2">BSD domain-containing protein</fullName>
    </recommendedName>
</protein>
<feature type="region of interest" description="Disordered" evidence="1">
    <location>
        <begin position="444"/>
        <end position="536"/>
    </location>
</feature>
<gene>
    <name evidence="3" type="ORF">ADEAN_000868900</name>
</gene>
<dbReference type="PROSITE" id="PS50858">
    <property type="entry name" value="BSD"/>
    <property type="match status" value="1"/>
</dbReference>